<keyword evidence="1" id="KW-0812">Transmembrane</keyword>
<accession>A0AA46TLQ2</accession>
<gene>
    <name evidence="2" type="ORF">L0C25_10050</name>
</gene>
<feature type="transmembrane region" description="Helical" evidence="1">
    <location>
        <begin position="27"/>
        <end position="46"/>
    </location>
</feature>
<protein>
    <submittedName>
        <fullName evidence="2">Uncharacterized protein</fullName>
    </submittedName>
</protein>
<dbReference type="KEGG" id="sgrg:L0C25_10050"/>
<evidence type="ECO:0000256" key="1">
    <source>
        <dbReference type="SAM" id="Phobius"/>
    </source>
</evidence>
<keyword evidence="1" id="KW-1133">Transmembrane helix</keyword>
<dbReference type="AlphaFoldDB" id="A0AA46TLQ2"/>
<dbReference type="Proteomes" id="UP001164390">
    <property type="component" value="Chromosome"/>
</dbReference>
<evidence type="ECO:0000313" key="2">
    <source>
        <dbReference type="EMBL" id="UYM07385.1"/>
    </source>
</evidence>
<proteinExistence type="predicted"/>
<reference evidence="2" key="1">
    <citation type="submission" date="2022-01" db="EMBL/GenBank/DDBJ databases">
        <title>Nocardioidaceae gen. sp. A5X3R13.</title>
        <authorList>
            <person name="Lopez Marin M.A."/>
            <person name="Uhlik O."/>
        </authorList>
    </citation>
    <scope>NUCLEOTIDE SEQUENCE</scope>
    <source>
        <strain evidence="2">A5X3R13</strain>
    </source>
</reference>
<sequence length="84" mass="9359">MAGHTVHLGSHELHWQGHQERHNVSDVMITCVVIGLAFTAFSIVMMRTGTYDSMPWHTLAVAIGIPSALMASFVCLRRGWEDTH</sequence>
<evidence type="ECO:0000313" key="3">
    <source>
        <dbReference type="Proteomes" id="UP001164390"/>
    </source>
</evidence>
<organism evidence="2 3">
    <name type="scientific">Solicola gregarius</name>
    <dbReference type="NCBI Taxonomy" id="2908642"/>
    <lineage>
        <taxon>Bacteria</taxon>
        <taxon>Bacillati</taxon>
        <taxon>Actinomycetota</taxon>
        <taxon>Actinomycetes</taxon>
        <taxon>Propionibacteriales</taxon>
        <taxon>Nocardioidaceae</taxon>
        <taxon>Solicola</taxon>
    </lineage>
</organism>
<feature type="transmembrane region" description="Helical" evidence="1">
    <location>
        <begin position="58"/>
        <end position="76"/>
    </location>
</feature>
<name>A0AA46TLQ2_9ACTN</name>
<dbReference type="EMBL" id="CP094970">
    <property type="protein sequence ID" value="UYM07385.1"/>
    <property type="molecule type" value="Genomic_DNA"/>
</dbReference>
<keyword evidence="1" id="KW-0472">Membrane</keyword>
<dbReference type="RefSeq" id="WP_271636359.1">
    <property type="nucleotide sequence ID" value="NZ_CP094970.1"/>
</dbReference>
<keyword evidence="3" id="KW-1185">Reference proteome</keyword>